<sequence length="445" mass="50177">MRFKDQMKFVRQNIRKNKMRIFMTVLASAMGTTFLIVLASVGFGLHDTLLKDVMEQDKINEISVYGYDDGEYREINENDLDYFKSLENVKSVRHVNYVSQGPNILVDDFELSSNMISVNFDAEREAGLNLAKGDYPKADNEIIVGYHFAEYLMPTGVDPEKVFDDEGNKLDEYKFKDEIVGQTVKFEIEKYDEDDNVETKSFEVTIVGVVEKPNRDWQTNTQVYISEGLLTELEAFTGTSNAFPFAHDEYYELKDFRTFDEVYIHTDSVQYIKDLTTFLTDNHYYAYSVANEINQINILFNVAKAGLVFIGTIAVLIASIGIYNTMTMAVTERAPDIGIMKAIGANPKTIKQVFLLESSYIGIMGAVIGTAVAYLISFAVNLGIPLIIESIFNESLPEGFKFSVIPLSLIVISITICLLVTIISGARPAKRATQIDVLKAMRRDL</sequence>
<evidence type="ECO:0000256" key="3">
    <source>
        <dbReference type="ARBA" id="ARBA00022692"/>
    </source>
</evidence>
<dbReference type="PANTHER" id="PTHR30572">
    <property type="entry name" value="MEMBRANE COMPONENT OF TRANSPORTER-RELATED"/>
    <property type="match status" value="1"/>
</dbReference>
<evidence type="ECO:0000313" key="11">
    <source>
        <dbReference type="Proteomes" id="UP000006294"/>
    </source>
</evidence>
<dbReference type="Proteomes" id="UP000006294">
    <property type="component" value="Chromosome"/>
</dbReference>
<dbReference type="InterPro" id="IPR003838">
    <property type="entry name" value="ABC3_permease_C"/>
</dbReference>
<dbReference type="STRING" id="698758.AXY_03270"/>
<keyword evidence="3 7" id="KW-0812">Transmembrane</keyword>
<dbReference type="RefSeq" id="WP_015009065.1">
    <property type="nucleotide sequence ID" value="NC_018704.1"/>
</dbReference>
<evidence type="ECO:0000256" key="5">
    <source>
        <dbReference type="ARBA" id="ARBA00023136"/>
    </source>
</evidence>
<dbReference type="PANTHER" id="PTHR30572:SF4">
    <property type="entry name" value="ABC TRANSPORTER PERMEASE YTRF"/>
    <property type="match status" value="1"/>
</dbReference>
<evidence type="ECO:0000259" key="9">
    <source>
        <dbReference type="Pfam" id="PF12704"/>
    </source>
</evidence>
<comment type="subcellular location">
    <subcellularLocation>
        <location evidence="1">Cell membrane</location>
        <topology evidence="1">Multi-pass membrane protein</topology>
    </subcellularLocation>
</comment>
<name>K0IVH6_AMPXN</name>
<dbReference type="eggNOG" id="COG0577">
    <property type="taxonomic scope" value="Bacteria"/>
</dbReference>
<keyword evidence="5 7" id="KW-0472">Membrane</keyword>
<proteinExistence type="inferred from homology"/>
<feature type="transmembrane region" description="Helical" evidence="7">
    <location>
        <begin position="298"/>
        <end position="323"/>
    </location>
</feature>
<dbReference type="GO" id="GO:0022857">
    <property type="term" value="F:transmembrane transporter activity"/>
    <property type="evidence" value="ECO:0007669"/>
    <property type="project" value="TreeGrafter"/>
</dbReference>
<dbReference type="AlphaFoldDB" id="K0IVH6"/>
<feature type="domain" description="ABC3 transporter permease C-terminal" evidence="8">
    <location>
        <begin position="309"/>
        <end position="435"/>
    </location>
</feature>
<keyword evidence="11" id="KW-1185">Reference proteome</keyword>
<comment type="similarity">
    <text evidence="6">Belongs to the ABC-4 integral membrane protein family.</text>
</comment>
<dbReference type="InterPro" id="IPR050250">
    <property type="entry name" value="Macrolide_Exporter_MacB"/>
</dbReference>
<feature type="transmembrane region" description="Helical" evidence="7">
    <location>
        <begin position="21"/>
        <end position="45"/>
    </location>
</feature>
<dbReference type="HOGENOM" id="CLU_000604_8_7_9"/>
<evidence type="ECO:0000256" key="4">
    <source>
        <dbReference type="ARBA" id="ARBA00022989"/>
    </source>
</evidence>
<organism evidence="10 11">
    <name type="scientific">Amphibacillus xylanus (strain ATCC 51415 / DSM 6626 / JCM 7361 / LMG 17667 / NBRC 15112 / Ep01)</name>
    <dbReference type="NCBI Taxonomy" id="698758"/>
    <lineage>
        <taxon>Bacteria</taxon>
        <taxon>Bacillati</taxon>
        <taxon>Bacillota</taxon>
        <taxon>Bacilli</taxon>
        <taxon>Bacillales</taxon>
        <taxon>Bacillaceae</taxon>
        <taxon>Amphibacillus</taxon>
    </lineage>
</organism>
<dbReference type="PATRIC" id="fig|698758.3.peg.330"/>
<dbReference type="KEGG" id="axl:AXY_03270"/>
<dbReference type="EMBL" id="AP012050">
    <property type="protein sequence ID" value="BAM46459.1"/>
    <property type="molecule type" value="Genomic_DNA"/>
</dbReference>
<evidence type="ECO:0008006" key="12">
    <source>
        <dbReference type="Google" id="ProtNLM"/>
    </source>
</evidence>
<accession>K0IVH6</accession>
<evidence type="ECO:0000256" key="6">
    <source>
        <dbReference type="ARBA" id="ARBA00038076"/>
    </source>
</evidence>
<gene>
    <name evidence="10" type="ordered locus">AXY_03270</name>
</gene>
<dbReference type="InterPro" id="IPR025857">
    <property type="entry name" value="MacB_PCD"/>
</dbReference>
<feature type="transmembrane region" description="Helical" evidence="7">
    <location>
        <begin position="360"/>
        <end position="384"/>
    </location>
</feature>
<dbReference type="Pfam" id="PF02687">
    <property type="entry name" value="FtsX"/>
    <property type="match status" value="1"/>
</dbReference>
<feature type="transmembrane region" description="Helical" evidence="7">
    <location>
        <begin position="404"/>
        <end position="423"/>
    </location>
</feature>
<protein>
    <recommendedName>
        <fullName evidence="12">ABC transporter permease protein</fullName>
    </recommendedName>
</protein>
<evidence type="ECO:0000256" key="7">
    <source>
        <dbReference type="SAM" id="Phobius"/>
    </source>
</evidence>
<keyword evidence="4 7" id="KW-1133">Transmembrane helix</keyword>
<reference evidence="10 11" key="1">
    <citation type="submission" date="2011-01" db="EMBL/GenBank/DDBJ databases">
        <title>Whole genome sequence of Amphibacillus xylinus NBRC 15112.</title>
        <authorList>
            <person name="Nakazawa H."/>
            <person name="Katano Y."/>
            <person name="Nakamura S."/>
            <person name="Sasagawa M."/>
            <person name="Fukada J."/>
            <person name="Arai T."/>
            <person name="Sasakura N."/>
            <person name="Mochizuki D."/>
            <person name="Hosoyama A."/>
            <person name="Harada K."/>
            <person name="Horikawa H."/>
            <person name="Kato Y."/>
            <person name="Harada T."/>
            <person name="Sasaki K."/>
            <person name="Sekiguchi M."/>
            <person name="Hodoyama M."/>
            <person name="Nishiko R."/>
            <person name="Narita H."/>
            <person name="Hanamaki A."/>
            <person name="Hata C."/>
            <person name="Konno Y."/>
            <person name="Niimura Y."/>
            <person name="Yamazaki S."/>
            <person name="Fujita N."/>
        </authorList>
    </citation>
    <scope>NUCLEOTIDE SEQUENCE [LARGE SCALE GENOMIC DNA]</scope>
    <source>
        <strain evidence="11">ATCC 51415 / DSM 6626 / JCM 7361 / LMG 17667 / NBRC 15112 / Ep01</strain>
    </source>
</reference>
<dbReference type="Pfam" id="PF12704">
    <property type="entry name" value="MacB_PCD"/>
    <property type="match status" value="1"/>
</dbReference>
<evidence type="ECO:0000259" key="8">
    <source>
        <dbReference type="Pfam" id="PF02687"/>
    </source>
</evidence>
<dbReference type="GO" id="GO:0005886">
    <property type="term" value="C:plasma membrane"/>
    <property type="evidence" value="ECO:0007669"/>
    <property type="project" value="UniProtKB-SubCell"/>
</dbReference>
<feature type="domain" description="MacB-like periplasmic core" evidence="9">
    <location>
        <begin position="22"/>
        <end position="237"/>
    </location>
</feature>
<evidence type="ECO:0000313" key="10">
    <source>
        <dbReference type="EMBL" id="BAM46459.1"/>
    </source>
</evidence>
<evidence type="ECO:0000256" key="1">
    <source>
        <dbReference type="ARBA" id="ARBA00004651"/>
    </source>
</evidence>
<keyword evidence="2" id="KW-1003">Cell membrane</keyword>
<evidence type="ECO:0000256" key="2">
    <source>
        <dbReference type="ARBA" id="ARBA00022475"/>
    </source>
</evidence>
<dbReference type="OrthoDB" id="9770099at2"/>